<dbReference type="NCBIfam" id="NF010611">
    <property type="entry name" value="PRK14012.1"/>
    <property type="match status" value="1"/>
</dbReference>
<dbReference type="Pfam" id="PF00266">
    <property type="entry name" value="Aminotran_5"/>
    <property type="match status" value="1"/>
</dbReference>
<keyword evidence="10" id="KW-0663">Pyridoxal phosphate</keyword>
<dbReference type="PROSITE" id="PS51322">
    <property type="entry name" value="UEV"/>
    <property type="match status" value="1"/>
</dbReference>
<evidence type="ECO:0000256" key="8">
    <source>
        <dbReference type="ARBA" id="ARBA00022723"/>
    </source>
</evidence>
<dbReference type="GO" id="GO:0072666">
    <property type="term" value="P:establishment of protein localization to vacuole"/>
    <property type="evidence" value="ECO:0007669"/>
    <property type="project" value="UniProtKB-ARBA"/>
</dbReference>
<keyword evidence="13" id="KW-0411">Iron-sulfur</keyword>
<dbReference type="Gene3D" id="6.10.140.820">
    <property type="match status" value="1"/>
</dbReference>
<dbReference type="InterPro" id="IPR015421">
    <property type="entry name" value="PyrdxlP-dep_Trfase_major"/>
</dbReference>
<evidence type="ECO:0000256" key="18">
    <source>
        <dbReference type="RuleBase" id="RU004504"/>
    </source>
</evidence>
<feature type="compositionally biased region" description="Pro residues" evidence="19">
    <location>
        <begin position="861"/>
        <end position="899"/>
    </location>
</feature>
<keyword evidence="23" id="KW-1185">Reference proteome</keyword>
<dbReference type="GO" id="GO:0034227">
    <property type="term" value="P:tRNA thio-modification"/>
    <property type="evidence" value="ECO:0007669"/>
    <property type="project" value="UniProtKB-ARBA"/>
</dbReference>
<keyword evidence="12" id="KW-0408">Iron</keyword>
<comment type="caution">
    <text evidence="22">The sequence shown here is derived from an EMBL/GenBank/DDBJ whole genome shotgun (WGS) entry which is preliminary data.</text>
</comment>
<dbReference type="Pfam" id="PF09454">
    <property type="entry name" value="Vps23_core"/>
    <property type="match status" value="1"/>
</dbReference>
<dbReference type="InterPro" id="IPR000192">
    <property type="entry name" value="Aminotrans_V_dom"/>
</dbReference>
<dbReference type="Gene3D" id="3.10.110.10">
    <property type="entry name" value="Ubiquitin Conjugating Enzyme"/>
    <property type="match status" value="1"/>
</dbReference>
<dbReference type="GO" id="GO:0005634">
    <property type="term" value="C:nucleus"/>
    <property type="evidence" value="ECO:0007669"/>
    <property type="project" value="TreeGrafter"/>
</dbReference>
<dbReference type="Proteomes" id="UP000572817">
    <property type="component" value="Unassembled WGS sequence"/>
</dbReference>
<dbReference type="NCBIfam" id="TIGR02006">
    <property type="entry name" value="IscS"/>
    <property type="match status" value="1"/>
</dbReference>
<dbReference type="SUPFAM" id="SSF140111">
    <property type="entry name" value="Endosomal sorting complex assembly domain"/>
    <property type="match status" value="1"/>
</dbReference>
<evidence type="ECO:0000256" key="17">
    <source>
        <dbReference type="PROSITE-ProRule" id="PRU00644"/>
    </source>
</evidence>
<name>A0A8H4J4S4_9PEZI</name>
<comment type="similarity">
    <text evidence="4">Belongs to the ubiquitin-conjugating enzyme family. UEV subfamily.</text>
</comment>
<evidence type="ECO:0000256" key="9">
    <source>
        <dbReference type="ARBA" id="ARBA00022753"/>
    </source>
</evidence>
<evidence type="ECO:0000256" key="16">
    <source>
        <dbReference type="ARBA" id="ARBA00050776"/>
    </source>
</evidence>
<dbReference type="GO" id="GO:0051536">
    <property type="term" value="F:iron-sulfur cluster binding"/>
    <property type="evidence" value="ECO:0007669"/>
    <property type="project" value="UniProtKB-KW"/>
</dbReference>
<dbReference type="InterPro" id="IPR010240">
    <property type="entry name" value="Cys_deSase_IscS"/>
</dbReference>
<dbReference type="EMBL" id="WWBZ02000001">
    <property type="protein sequence ID" value="KAF4313250.1"/>
    <property type="molecule type" value="Genomic_DNA"/>
</dbReference>
<proteinExistence type="inferred from homology"/>
<dbReference type="FunFam" id="3.90.1150.10:FF:000002">
    <property type="entry name" value="Cysteine desulfurase IscS"/>
    <property type="match status" value="1"/>
</dbReference>
<gene>
    <name evidence="22" type="ORF">GTA08_BOTSDO01593</name>
</gene>
<dbReference type="Pfam" id="PF05743">
    <property type="entry name" value="UEV"/>
    <property type="match status" value="1"/>
</dbReference>
<dbReference type="GO" id="GO:0046872">
    <property type="term" value="F:metal ion binding"/>
    <property type="evidence" value="ECO:0007669"/>
    <property type="project" value="UniProtKB-KW"/>
</dbReference>
<dbReference type="GO" id="GO:0030170">
    <property type="term" value="F:pyridoxal phosphate binding"/>
    <property type="evidence" value="ECO:0007669"/>
    <property type="project" value="InterPro"/>
</dbReference>
<organism evidence="22 23">
    <name type="scientific">Botryosphaeria dothidea</name>
    <dbReference type="NCBI Taxonomy" id="55169"/>
    <lineage>
        <taxon>Eukaryota</taxon>
        <taxon>Fungi</taxon>
        <taxon>Dikarya</taxon>
        <taxon>Ascomycota</taxon>
        <taxon>Pezizomycotina</taxon>
        <taxon>Dothideomycetes</taxon>
        <taxon>Dothideomycetes incertae sedis</taxon>
        <taxon>Botryosphaeriales</taxon>
        <taxon>Botryosphaeriaceae</taxon>
        <taxon>Botryosphaeria</taxon>
    </lineage>
</organism>
<dbReference type="GO" id="GO:0006886">
    <property type="term" value="P:intracellular protein transport"/>
    <property type="evidence" value="ECO:0007669"/>
    <property type="project" value="UniProtKB-ARBA"/>
</dbReference>
<dbReference type="InterPro" id="IPR015424">
    <property type="entry name" value="PyrdxlP-dep_Trfase"/>
</dbReference>
<comment type="catalytic activity">
    <reaction evidence="16">
        <text>(sulfur carrier)-H + L-cysteine = (sulfur carrier)-SH + L-alanine</text>
        <dbReference type="Rhea" id="RHEA:43892"/>
        <dbReference type="Rhea" id="RHEA-COMP:14737"/>
        <dbReference type="Rhea" id="RHEA-COMP:14739"/>
        <dbReference type="ChEBI" id="CHEBI:29917"/>
        <dbReference type="ChEBI" id="CHEBI:35235"/>
        <dbReference type="ChEBI" id="CHEBI:57972"/>
        <dbReference type="ChEBI" id="CHEBI:64428"/>
        <dbReference type="EC" id="2.8.1.7"/>
    </reaction>
</comment>
<dbReference type="GO" id="GO:0005739">
    <property type="term" value="C:mitochondrion"/>
    <property type="evidence" value="ECO:0007669"/>
    <property type="project" value="TreeGrafter"/>
</dbReference>
<dbReference type="PANTHER" id="PTHR11601">
    <property type="entry name" value="CYSTEINE DESULFURYLASE FAMILY MEMBER"/>
    <property type="match status" value="1"/>
</dbReference>
<sequence>MSTLAPRAARQALSLGARRAQRNALVRSPLSAAVLAARRSYVSETKPQNATVNVDAAIKAEQKNFVRESGLQPKDAIMPTTGMSADAMMSPQAGILKQATVMDAGTRPIYLDMQATTPMDPRVLDAMLPFYTGLYGNPHSRTHAYGWETEKAVEQARAHLANLIGADPKEIIFTSGATESNNMSIKGVARFLKKSGKKKHIITCQTEHKCVLDSCRHLQEEGFDVTYLPVQPNGLVDMEQLEKAIRPDTMLVSIMTVNNEIGVVQPIEEIGKLCRSKKIFFHTDAAQAVGKIPLDVNKTNIDLMSISGHKIYGPKGIGACYVRRRPRVRLDPIISGGGQERGLRSGTLAPPLAIGIGEAARLCKEEMEYDSKRISALSRKLRDGLLSLEHTTLNGDPTRHYPGCVNISFAYVEGESLLMALKDIALSSGSACTSASLEPSYVLRALGSSDESAHSSIRFGIGRFTTEGEIDYVLKAVSDRVSFLRELSPLWELVQEGIDLDTIDDHDDGLDMCIDEIRNDVDAWRGQFRTDVGFHVGIHAPDVRISAPPPTNMPPVNDRILNWLYSVLTNEYVDVSRTYNDAAEALGQFPSLSPRTEVYTYENGIPALLLLLSGTLPVHFRGSLYRFPIAVWVPHEYPREPPMVYVTPTQDMLVRPGQHVSGDGRVYHPYLSGWASYWDKSSIKDFLTVLRGVFAKEPPVVARQDRFGSPQPTASPAPPPVPPTPEEWRRQMQPQPTASPAPINDQAPAPPPKPPKDSGVVNGSSHPNGYGQQQQPAGPPLPHLPPGVGQAGGQPDYSRPPQQSVPLRQFSLTDRPLPPTPQDPSTQPPRPFQQQQFERRSPVSPITPGGQPGAPPSRYAQPPPLPPQPSSHQAPPPGPPNYANPPPNQYPPSTYPPPGLQQQQHPQYMPTPPAAPQYAHPPPPQQPAPKQPVPDLLTSELDVQLPSQTADIPLPVPPVPPNPQKDALLSALSTSLVGLTTQTVQSNTTALPALRAQTTALRLAHSRLQAELEQLQHLDAALAGNERVLGEAMREADRAMEDARTRVVPDVDETLVAPTVVGGQLWGLVAEERGLEEAIFLLGRGLDRGRVGAEVFVKQTRGLAREQFLKKALIKKIAKGMGLDVDVDGYGLRGY</sequence>
<evidence type="ECO:0000313" key="23">
    <source>
        <dbReference type="Proteomes" id="UP000572817"/>
    </source>
</evidence>
<dbReference type="InterPro" id="IPR008883">
    <property type="entry name" value="UEV_N"/>
</dbReference>
<dbReference type="GO" id="GO:0044571">
    <property type="term" value="P:[2Fe-2S] cluster assembly"/>
    <property type="evidence" value="ECO:0007669"/>
    <property type="project" value="InterPro"/>
</dbReference>
<keyword evidence="14" id="KW-0175">Coiled coil</keyword>
<dbReference type="GO" id="GO:0002098">
    <property type="term" value="P:tRNA wobble uridine modification"/>
    <property type="evidence" value="ECO:0007669"/>
    <property type="project" value="UniProtKB-ARBA"/>
</dbReference>
<dbReference type="GO" id="GO:0005768">
    <property type="term" value="C:endosome"/>
    <property type="evidence" value="ECO:0007669"/>
    <property type="project" value="UniProtKB-SubCell"/>
</dbReference>
<dbReference type="OrthoDB" id="10250117at2759"/>
<evidence type="ECO:0000256" key="5">
    <source>
        <dbReference type="ARBA" id="ARBA00012239"/>
    </source>
</evidence>
<dbReference type="InterPro" id="IPR017916">
    <property type="entry name" value="SB_dom"/>
</dbReference>
<evidence type="ECO:0000259" key="21">
    <source>
        <dbReference type="PROSITE" id="PS51322"/>
    </source>
</evidence>
<comment type="subcellular location">
    <subcellularLocation>
        <location evidence="2">Endosome</location>
    </subcellularLocation>
</comment>
<dbReference type="GO" id="GO:0008483">
    <property type="term" value="F:transaminase activity"/>
    <property type="evidence" value="ECO:0007669"/>
    <property type="project" value="UniProtKB-KW"/>
</dbReference>
<dbReference type="PANTHER" id="PTHR11601:SF34">
    <property type="entry name" value="CYSTEINE DESULFURASE"/>
    <property type="match status" value="1"/>
</dbReference>
<feature type="compositionally biased region" description="Pro residues" evidence="19">
    <location>
        <begin position="713"/>
        <end position="725"/>
    </location>
</feature>
<dbReference type="GO" id="GO:0031071">
    <property type="term" value="F:cysteine desulfurase activity"/>
    <property type="evidence" value="ECO:0007669"/>
    <property type="project" value="UniProtKB-EC"/>
</dbReference>
<feature type="region of interest" description="Disordered" evidence="19">
    <location>
        <begin position="704"/>
        <end position="934"/>
    </location>
</feature>
<comment type="cofactor">
    <cofactor evidence="1 18">
        <name>pyridoxal 5'-phosphate</name>
        <dbReference type="ChEBI" id="CHEBI:597326"/>
    </cofactor>
</comment>
<evidence type="ECO:0000256" key="19">
    <source>
        <dbReference type="SAM" id="MobiDB-lite"/>
    </source>
</evidence>
<dbReference type="InterPro" id="IPR020578">
    <property type="entry name" value="Aminotrans_V_PyrdxlP_BS"/>
</dbReference>
<evidence type="ECO:0000259" key="20">
    <source>
        <dbReference type="PROSITE" id="PS51312"/>
    </source>
</evidence>
<dbReference type="EC" id="2.8.1.7" evidence="5"/>
<evidence type="ECO:0000256" key="12">
    <source>
        <dbReference type="ARBA" id="ARBA00023004"/>
    </source>
</evidence>
<dbReference type="InterPro" id="IPR015422">
    <property type="entry name" value="PyrdxlP-dep_Trfase_small"/>
</dbReference>
<keyword evidence="9" id="KW-0967">Endosome</keyword>
<evidence type="ECO:0000256" key="15">
    <source>
        <dbReference type="ARBA" id="ARBA00045623"/>
    </source>
</evidence>
<keyword evidence="6 17" id="KW-0813">Transport</keyword>
<keyword evidence="8" id="KW-0479">Metal-binding</keyword>
<feature type="compositionally biased region" description="Pro residues" evidence="19">
    <location>
        <begin position="816"/>
        <end position="831"/>
    </location>
</feature>
<dbReference type="InterPro" id="IPR016135">
    <property type="entry name" value="UBQ-conjugating_enzyme/RWD"/>
</dbReference>
<dbReference type="PROSITE" id="PS51312">
    <property type="entry name" value="SB"/>
    <property type="match status" value="1"/>
</dbReference>
<evidence type="ECO:0000256" key="13">
    <source>
        <dbReference type="ARBA" id="ARBA00023014"/>
    </source>
</evidence>
<comment type="similarity">
    <text evidence="3">Belongs to the class-V pyridoxal-phosphate-dependent aminotransferase family. NifS/IscS subfamily.</text>
</comment>
<keyword evidence="7" id="KW-0808">Transferase</keyword>
<evidence type="ECO:0000313" key="22">
    <source>
        <dbReference type="EMBL" id="KAF4313250.1"/>
    </source>
</evidence>
<evidence type="ECO:0000256" key="2">
    <source>
        <dbReference type="ARBA" id="ARBA00004177"/>
    </source>
</evidence>
<dbReference type="PROSITE" id="PS00595">
    <property type="entry name" value="AA_TRANSFER_CLASS_5"/>
    <property type="match status" value="1"/>
</dbReference>
<evidence type="ECO:0000256" key="7">
    <source>
        <dbReference type="ARBA" id="ARBA00022679"/>
    </source>
</evidence>
<dbReference type="GO" id="GO:1990221">
    <property type="term" value="C:L-cysteine desulfurase complex"/>
    <property type="evidence" value="ECO:0007669"/>
    <property type="project" value="UniProtKB-ARBA"/>
</dbReference>
<dbReference type="CDD" id="cd11685">
    <property type="entry name" value="UEV_TSG101-like"/>
    <property type="match status" value="1"/>
</dbReference>
<feature type="domain" description="UEV" evidence="21">
    <location>
        <begin position="559"/>
        <end position="704"/>
    </location>
</feature>
<dbReference type="AlphaFoldDB" id="A0A8H4J4S4"/>
<dbReference type="SUPFAM" id="SSF53383">
    <property type="entry name" value="PLP-dependent transferases"/>
    <property type="match status" value="1"/>
</dbReference>
<dbReference type="HAMAP" id="MF_00331">
    <property type="entry name" value="Cys_desulf_IscS"/>
    <property type="match status" value="1"/>
</dbReference>
<evidence type="ECO:0000256" key="3">
    <source>
        <dbReference type="ARBA" id="ARBA00006490"/>
    </source>
</evidence>
<accession>A0A8H4J4S4</accession>
<dbReference type="SUPFAM" id="SSF54495">
    <property type="entry name" value="UBC-like"/>
    <property type="match status" value="1"/>
</dbReference>
<evidence type="ECO:0000256" key="6">
    <source>
        <dbReference type="ARBA" id="ARBA00022448"/>
    </source>
</evidence>
<evidence type="ECO:0000256" key="14">
    <source>
        <dbReference type="ARBA" id="ARBA00023054"/>
    </source>
</evidence>
<dbReference type="Gene3D" id="3.90.1150.10">
    <property type="entry name" value="Aspartate Aminotransferase, domain 1"/>
    <property type="match status" value="1"/>
</dbReference>
<protein>
    <recommendedName>
        <fullName evidence="5">cysteine desulfurase</fullName>
        <ecNumber evidence="5">2.8.1.7</ecNumber>
    </recommendedName>
</protein>
<keyword evidence="11 17" id="KW-0653">Protein transport</keyword>
<dbReference type="FunFam" id="3.40.640.10:FF:000003">
    <property type="entry name" value="Cysteine desulfurase IscS"/>
    <property type="match status" value="1"/>
</dbReference>
<evidence type="ECO:0000256" key="4">
    <source>
        <dbReference type="ARBA" id="ARBA00009594"/>
    </source>
</evidence>
<evidence type="ECO:0000256" key="11">
    <source>
        <dbReference type="ARBA" id="ARBA00022927"/>
    </source>
</evidence>
<reference evidence="22" key="1">
    <citation type="submission" date="2020-04" db="EMBL/GenBank/DDBJ databases">
        <title>Genome Assembly and Annotation of Botryosphaeria dothidea sdau 11-99, a Latent Pathogen of Apple Fruit Ring Rot in China.</title>
        <authorList>
            <person name="Yu C."/>
            <person name="Diao Y."/>
            <person name="Lu Q."/>
            <person name="Zhao J."/>
            <person name="Cui S."/>
            <person name="Peng C."/>
            <person name="He B."/>
            <person name="Liu H."/>
        </authorList>
    </citation>
    <scope>NUCLEOTIDE SEQUENCE [LARGE SCALE GENOMIC DNA]</scope>
    <source>
        <strain evidence="22">Sdau11-99</strain>
    </source>
</reference>
<dbReference type="Gene3D" id="3.40.640.10">
    <property type="entry name" value="Type I PLP-dependent aspartate aminotransferase-like (Major domain)"/>
    <property type="match status" value="1"/>
</dbReference>
<feature type="compositionally biased region" description="Low complexity" evidence="19">
    <location>
        <begin position="767"/>
        <end position="776"/>
    </location>
</feature>
<dbReference type="GO" id="GO:0043162">
    <property type="term" value="P:ubiquitin-dependent protein catabolic process via the multivesicular body sorting pathway"/>
    <property type="evidence" value="ECO:0007669"/>
    <property type="project" value="UniProtKB-ARBA"/>
</dbReference>
<feature type="compositionally biased region" description="Pro residues" evidence="19">
    <location>
        <begin position="909"/>
        <end position="932"/>
    </location>
</feature>
<feature type="domain" description="SB" evidence="20">
    <location>
        <begin position="1059"/>
        <end position="1127"/>
    </location>
</feature>
<evidence type="ECO:0000256" key="1">
    <source>
        <dbReference type="ARBA" id="ARBA00001933"/>
    </source>
</evidence>
<keyword evidence="22" id="KW-0032">Aminotransferase</keyword>
<comment type="function">
    <text evidence="15">Catalyzes the removal of elemental sulfur from cysteine to produce alanine. It supplies the inorganic sulfur for iron-sulfur (Fe-S) clusters. Plays a role in both tRNA-processing and mitochondrial metabolism. Involved in the 2-thio-modification of both 5-carboxymethylaminomethyl-2-thiouridine in mitochondrial tRNAs and 5-methoxycarbonylmethyl-2-thiouridine (mcm5s2U) in cytoplasmic tRNAs.</text>
</comment>
<evidence type="ECO:0000256" key="10">
    <source>
        <dbReference type="ARBA" id="ARBA00022898"/>
    </source>
</evidence>
<dbReference type="InterPro" id="IPR037202">
    <property type="entry name" value="ESCRT_assembly_dom"/>
</dbReference>